<comment type="caution">
    <text evidence="1">The sequence shown here is derived from an EMBL/GenBank/DDBJ whole genome shotgun (WGS) entry which is preliminary data.</text>
</comment>
<dbReference type="Proteomes" id="UP001162162">
    <property type="component" value="Unassembled WGS sequence"/>
</dbReference>
<sequence length="118" mass="13502">MLETEHETTNACQKFRDDWITREIRLLEKNDLDKSVTPHLLHKVNISSRASIPASRKRALTAEVCGNRIATAYHTEDCYVRRIYLGRRGLVLVGIFSGNLKSNVAAKRNSVQIKYVFI</sequence>
<keyword evidence="2" id="KW-1185">Reference proteome</keyword>
<protein>
    <submittedName>
        <fullName evidence="1">Uncharacterized protein</fullName>
    </submittedName>
</protein>
<reference evidence="1" key="1">
    <citation type="journal article" date="2023" name="Insect Mol. Biol.">
        <title>Genome sequencing provides insights into the evolution of gene families encoding plant cell wall-degrading enzymes in longhorned beetles.</title>
        <authorList>
            <person name="Shin N.R."/>
            <person name="Okamura Y."/>
            <person name="Kirsch R."/>
            <person name="Pauchet Y."/>
        </authorList>
    </citation>
    <scope>NUCLEOTIDE SEQUENCE</scope>
    <source>
        <strain evidence="1">AMC_N1</strain>
    </source>
</reference>
<organism evidence="1 2">
    <name type="scientific">Aromia moschata</name>
    <dbReference type="NCBI Taxonomy" id="1265417"/>
    <lineage>
        <taxon>Eukaryota</taxon>
        <taxon>Metazoa</taxon>
        <taxon>Ecdysozoa</taxon>
        <taxon>Arthropoda</taxon>
        <taxon>Hexapoda</taxon>
        <taxon>Insecta</taxon>
        <taxon>Pterygota</taxon>
        <taxon>Neoptera</taxon>
        <taxon>Endopterygota</taxon>
        <taxon>Coleoptera</taxon>
        <taxon>Polyphaga</taxon>
        <taxon>Cucujiformia</taxon>
        <taxon>Chrysomeloidea</taxon>
        <taxon>Cerambycidae</taxon>
        <taxon>Cerambycinae</taxon>
        <taxon>Callichromatini</taxon>
        <taxon>Aromia</taxon>
    </lineage>
</organism>
<evidence type="ECO:0000313" key="1">
    <source>
        <dbReference type="EMBL" id="KAJ8954745.1"/>
    </source>
</evidence>
<dbReference type="AlphaFoldDB" id="A0AAV8YS03"/>
<dbReference type="EMBL" id="JAPWTK010000045">
    <property type="protein sequence ID" value="KAJ8954745.1"/>
    <property type="molecule type" value="Genomic_DNA"/>
</dbReference>
<proteinExistence type="predicted"/>
<gene>
    <name evidence="1" type="ORF">NQ318_011440</name>
</gene>
<name>A0AAV8YS03_9CUCU</name>
<evidence type="ECO:0000313" key="2">
    <source>
        <dbReference type="Proteomes" id="UP001162162"/>
    </source>
</evidence>
<accession>A0AAV8YS03</accession>